<evidence type="ECO:0000256" key="4">
    <source>
        <dbReference type="ARBA" id="ARBA00022898"/>
    </source>
</evidence>
<dbReference type="InterPro" id="IPR002986">
    <property type="entry name" value="DAP_deCOOHase_LysA"/>
</dbReference>
<feature type="active site" description="Proton donor" evidence="12">
    <location>
        <position position="418"/>
    </location>
</feature>
<name>A0ABC8VI61_9POAL</name>
<dbReference type="Gene3D" id="2.40.37.10">
    <property type="entry name" value="Lyase, Ornithine Decarboxylase, Chain A, domain 1"/>
    <property type="match status" value="1"/>
</dbReference>
<dbReference type="NCBIfam" id="TIGR01048">
    <property type="entry name" value="lysA"/>
    <property type="match status" value="1"/>
</dbReference>
<dbReference type="FunFam" id="3.20.20.10:FF:000003">
    <property type="entry name" value="Diaminopimelate decarboxylase"/>
    <property type="match status" value="1"/>
</dbReference>
<comment type="function">
    <text evidence="8">Specifically catalyzes the decarboxylation of meso-diaminopimelate (meso-DAP) to L-lysine.</text>
</comment>
<keyword evidence="5" id="KW-0457">Lysine biosynthesis</keyword>
<keyword evidence="17" id="KW-1185">Reference proteome</keyword>
<evidence type="ECO:0000313" key="16">
    <source>
        <dbReference type="EMBL" id="CAL4891250.1"/>
    </source>
</evidence>
<accession>A0ABC8VI61</accession>
<evidence type="ECO:0000256" key="3">
    <source>
        <dbReference type="ARBA" id="ARBA00022793"/>
    </source>
</evidence>
<evidence type="ECO:0000256" key="8">
    <source>
        <dbReference type="ARBA" id="ARBA00053571"/>
    </source>
</evidence>
<feature type="modified residue" description="N6-(pyridoxal phosphate)lysine" evidence="12">
    <location>
        <position position="132"/>
    </location>
</feature>
<comment type="catalytic activity">
    <reaction evidence="7">
        <text>meso-2,6-diaminopimelate + H(+) = L-lysine + CO2</text>
        <dbReference type="Rhea" id="RHEA:15101"/>
        <dbReference type="ChEBI" id="CHEBI:15378"/>
        <dbReference type="ChEBI" id="CHEBI:16526"/>
        <dbReference type="ChEBI" id="CHEBI:32551"/>
        <dbReference type="ChEBI" id="CHEBI:57791"/>
        <dbReference type="EC" id="4.1.1.20"/>
    </reaction>
</comment>
<evidence type="ECO:0000256" key="11">
    <source>
        <dbReference type="ARBA" id="ARBA00066427"/>
    </source>
</evidence>
<evidence type="ECO:0000256" key="5">
    <source>
        <dbReference type="ARBA" id="ARBA00023154"/>
    </source>
</evidence>
<organism evidence="16 17">
    <name type="scientific">Urochloa decumbens</name>
    <dbReference type="NCBI Taxonomy" id="240449"/>
    <lineage>
        <taxon>Eukaryota</taxon>
        <taxon>Viridiplantae</taxon>
        <taxon>Streptophyta</taxon>
        <taxon>Embryophyta</taxon>
        <taxon>Tracheophyta</taxon>
        <taxon>Spermatophyta</taxon>
        <taxon>Magnoliopsida</taxon>
        <taxon>Liliopsida</taxon>
        <taxon>Poales</taxon>
        <taxon>Poaceae</taxon>
        <taxon>PACMAD clade</taxon>
        <taxon>Panicoideae</taxon>
        <taxon>Panicodae</taxon>
        <taxon>Paniceae</taxon>
        <taxon>Melinidinae</taxon>
        <taxon>Urochloa</taxon>
    </lineage>
</organism>
<keyword evidence="3" id="KW-0210">Decarboxylase</keyword>
<dbReference type="Pfam" id="PF02784">
    <property type="entry name" value="Orn_Arg_deC_N"/>
    <property type="match status" value="1"/>
</dbReference>
<dbReference type="AlphaFoldDB" id="A0ABC8VI61"/>
<comment type="cofactor">
    <cofactor evidence="1 12">
        <name>pyridoxal 5'-phosphate</name>
        <dbReference type="ChEBI" id="CHEBI:597326"/>
    </cofactor>
</comment>
<dbReference type="InterPro" id="IPR022653">
    <property type="entry name" value="De-COase2_pyr-phos_BS"/>
</dbReference>
<dbReference type="InterPro" id="IPR029066">
    <property type="entry name" value="PLP-binding_barrel"/>
</dbReference>
<dbReference type="GO" id="GO:0009085">
    <property type="term" value="P:lysine biosynthetic process"/>
    <property type="evidence" value="ECO:0007669"/>
    <property type="project" value="UniProtKB-KW"/>
</dbReference>
<dbReference type="FunFam" id="2.40.37.10:FF:000003">
    <property type="entry name" value="Diaminopimelate decarboxylase"/>
    <property type="match status" value="1"/>
</dbReference>
<dbReference type="InterPro" id="IPR009006">
    <property type="entry name" value="Ala_racemase/Decarboxylase_C"/>
</dbReference>
<dbReference type="CDD" id="cd06828">
    <property type="entry name" value="PLPDE_III_DapDC"/>
    <property type="match status" value="1"/>
</dbReference>
<feature type="region of interest" description="Disordered" evidence="13">
    <location>
        <begin position="13"/>
        <end position="70"/>
    </location>
</feature>
<dbReference type="InterPro" id="IPR022644">
    <property type="entry name" value="De-COase2_N"/>
</dbReference>
<proteinExistence type="inferred from homology"/>
<dbReference type="HAMAP" id="MF_02120">
    <property type="entry name" value="LysA"/>
    <property type="match status" value="1"/>
</dbReference>
<keyword evidence="4 12" id="KW-0663">Pyridoxal phosphate</keyword>
<keyword evidence="6" id="KW-0456">Lyase</keyword>
<reference evidence="16" key="1">
    <citation type="submission" date="2024-10" db="EMBL/GenBank/DDBJ databases">
        <authorList>
            <person name="Ryan C."/>
        </authorList>
    </citation>
    <scope>NUCLEOTIDE SEQUENCE [LARGE SCALE GENOMIC DNA]</scope>
</reference>
<dbReference type="Pfam" id="PF00278">
    <property type="entry name" value="Orn_DAP_Arg_deC"/>
    <property type="match status" value="1"/>
</dbReference>
<evidence type="ECO:0000256" key="12">
    <source>
        <dbReference type="PIRSR" id="PIRSR600183-50"/>
    </source>
</evidence>
<comment type="pathway">
    <text evidence="9">Amino-acid biosynthesis; L-lysine biosynthesis via DAP pathway; L-lysine from DL-2,6-diaminopimelate: step 1/1.</text>
</comment>
<protein>
    <recommendedName>
        <fullName evidence="11">diaminopimelate decarboxylase</fullName>
        <ecNumber evidence="11">4.1.1.20</ecNumber>
    </recommendedName>
</protein>
<dbReference type="EC" id="4.1.1.20" evidence="11"/>
<evidence type="ECO:0000256" key="9">
    <source>
        <dbReference type="ARBA" id="ARBA00060643"/>
    </source>
</evidence>
<feature type="domain" description="Orn/DAP/Arg decarboxylase 2 N-terminal" evidence="15">
    <location>
        <begin position="108"/>
        <end position="354"/>
    </location>
</feature>
<evidence type="ECO:0000256" key="6">
    <source>
        <dbReference type="ARBA" id="ARBA00023239"/>
    </source>
</evidence>
<dbReference type="SUPFAM" id="SSF50621">
    <property type="entry name" value="Alanine racemase C-terminal domain-like"/>
    <property type="match status" value="1"/>
</dbReference>
<dbReference type="Proteomes" id="UP001497457">
    <property type="component" value="Chromosome 10rd"/>
</dbReference>
<comment type="similarity">
    <text evidence="10">Belongs to the Orn/Lys/Arg decarboxylase class-II family. LysA subfamily.</text>
</comment>
<dbReference type="PRINTS" id="PR01179">
    <property type="entry name" value="ODADCRBXLASE"/>
</dbReference>
<feature type="domain" description="Orn/DAP/Arg decarboxylase 2 C-terminal" evidence="14">
    <location>
        <begin position="102"/>
        <end position="445"/>
    </location>
</feature>
<dbReference type="Gene3D" id="3.20.20.10">
    <property type="entry name" value="Alanine racemase"/>
    <property type="match status" value="1"/>
</dbReference>
<evidence type="ECO:0000256" key="1">
    <source>
        <dbReference type="ARBA" id="ARBA00001933"/>
    </source>
</evidence>
<feature type="compositionally biased region" description="Low complexity" evidence="13">
    <location>
        <begin position="44"/>
        <end position="54"/>
    </location>
</feature>
<dbReference type="InterPro" id="IPR022657">
    <property type="entry name" value="De-COase2_CS"/>
</dbReference>
<dbReference type="SUPFAM" id="SSF51419">
    <property type="entry name" value="PLP-binding barrel"/>
    <property type="match status" value="1"/>
</dbReference>
<evidence type="ECO:0000256" key="7">
    <source>
        <dbReference type="ARBA" id="ARBA00050464"/>
    </source>
</evidence>
<evidence type="ECO:0000256" key="13">
    <source>
        <dbReference type="SAM" id="MobiDB-lite"/>
    </source>
</evidence>
<dbReference type="PROSITE" id="PS00878">
    <property type="entry name" value="ODR_DC_2_1"/>
    <property type="match status" value="1"/>
</dbReference>
<sequence>MAAAHMLSRSLLPALNPNPSSHPSRVSGGGAAAVSFPRRHGRLPSVRASVSTASPSPPPQPAAAASAGKPKHCFSRGADGYLYCEGVRVEDAMAAAARSPFYLYSKPQVLRNFAAYGEALQGLRSVVGYAVKANNNLPVLRLLRELGCGAVLVSGNELRLALQAGFDPTRCIFNGNGKTLDDLKLAAGSGVFVNVDSEFDLENIVRAAKATGKKVPVLLRINPDVDPQVHPYVATGNKTSKFGIRNEKLQWFLDSIKSYSNDIKLVGVHCHLGSTITKVDIFRDAAVLMVNYVDEIRAQGFELEYLNIGGGLGIDYHHTDAILPTPVDLINTVRELVLSRDLTLIIEPGRSLIANTCCFVNRVTGVKSNGTKNFIVVDGSMAELIRPSLYGAYQHIELVSPPSPGAEVATFDIVGPVCESADFLGKDRELPTPDEGAGLVVHDAGAYCMSMASTYNLKLRPPEYWVEEDGSIVKIRHEEKLDDYMKFFDGLPA</sequence>
<dbReference type="PRINTS" id="PR01181">
    <property type="entry name" value="DAPDCRBXLASE"/>
</dbReference>
<dbReference type="PANTHER" id="PTHR43727:SF2">
    <property type="entry name" value="GROUP IV DECARBOXYLASE"/>
    <property type="match status" value="1"/>
</dbReference>
<dbReference type="EMBL" id="OZ075120">
    <property type="protein sequence ID" value="CAL4891250.1"/>
    <property type="molecule type" value="Genomic_DNA"/>
</dbReference>
<gene>
    <name evidence="16" type="ORF">URODEC1_LOCUS3685</name>
</gene>
<evidence type="ECO:0000259" key="15">
    <source>
        <dbReference type="Pfam" id="PF02784"/>
    </source>
</evidence>
<dbReference type="InterPro" id="IPR000183">
    <property type="entry name" value="Orn/DAP/Arg_de-COase"/>
</dbReference>
<dbReference type="GO" id="GO:0008836">
    <property type="term" value="F:diaminopimelate decarboxylase activity"/>
    <property type="evidence" value="ECO:0007669"/>
    <property type="project" value="UniProtKB-EC"/>
</dbReference>
<keyword evidence="2" id="KW-0028">Amino-acid biosynthesis</keyword>
<dbReference type="PANTHER" id="PTHR43727">
    <property type="entry name" value="DIAMINOPIMELATE DECARBOXYLASE"/>
    <property type="match status" value="1"/>
</dbReference>
<evidence type="ECO:0000313" key="17">
    <source>
        <dbReference type="Proteomes" id="UP001497457"/>
    </source>
</evidence>
<evidence type="ECO:0000256" key="2">
    <source>
        <dbReference type="ARBA" id="ARBA00022605"/>
    </source>
</evidence>
<evidence type="ECO:0000256" key="10">
    <source>
        <dbReference type="ARBA" id="ARBA00060983"/>
    </source>
</evidence>
<evidence type="ECO:0000259" key="14">
    <source>
        <dbReference type="Pfam" id="PF00278"/>
    </source>
</evidence>
<dbReference type="PROSITE" id="PS00879">
    <property type="entry name" value="ODR_DC_2_2"/>
    <property type="match status" value="1"/>
</dbReference>
<dbReference type="InterPro" id="IPR022643">
    <property type="entry name" value="De-COase2_C"/>
</dbReference>